<protein>
    <submittedName>
        <fullName evidence="1">RimK family alpha-L-glutamate ligase</fullName>
    </submittedName>
</protein>
<dbReference type="SUPFAM" id="SSF56059">
    <property type="entry name" value="Glutathione synthetase ATP-binding domain-like"/>
    <property type="match status" value="1"/>
</dbReference>
<evidence type="ECO:0000313" key="1">
    <source>
        <dbReference type="EMBL" id="MFE5980517.1"/>
    </source>
</evidence>
<gene>
    <name evidence="1" type="ORF">ACFQ63_12490</name>
</gene>
<evidence type="ECO:0000313" key="2">
    <source>
        <dbReference type="Proteomes" id="UP001600424"/>
    </source>
</evidence>
<keyword evidence="1" id="KW-0436">Ligase</keyword>
<sequence length="314" mass="34055">MLGTALALVTDRSSLPIDYDMPLLLEACAEAGLEAEVCSWDDPGVDWSRFDAVLLRSPWSYVENLPRFLSWCSGVAGVTRLLNPLRVIRWNLDKRYLADLTAAGVPVVPSAFLAPGTAPLPALRAFLAAHPRAAEIVVKPTVGAYSRHVQRFPRTQENEAAGWIAELHEQGHHVILQPYLDSVDHDGETNLIYFDGVYSHAIRKRALLGPDGTVGVPTLDARSARHAREDERSVASAALAASADLLDLRGPLLYGRVDLVRGADGAPVVLELELCEPSLSMPFSASSADRFVRAIAARLADPALTPLKRQDVMA</sequence>
<dbReference type="InterPro" id="IPR053191">
    <property type="entry name" value="DcsG_Biosynth_Enzyme"/>
</dbReference>
<name>A0ABW6ITM9_STRWE</name>
<dbReference type="PANTHER" id="PTHR39217:SF1">
    <property type="entry name" value="GLUTATHIONE SYNTHETASE"/>
    <property type="match status" value="1"/>
</dbReference>
<comment type="caution">
    <text evidence="1">The sequence shown here is derived from an EMBL/GenBank/DDBJ whole genome shotgun (WGS) entry which is preliminary data.</text>
</comment>
<accession>A0ABW6ITM9</accession>
<dbReference type="Proteomes" id="UP001600424">
    <property type="component" value="Unassembled WGS sequence"/>
</dbReference>
<dbReference type="EMBL" id="JBHTRV010000007">
    <property type="protein sequence ID" value="MFE5980517.1"/>
    <property type="molecule type" value="Genomic_DNA"/>
</dbReference>
<reference evidence="1 2" key="1">
    <citation type="submission" date="2024-09" db="EMBL/GenBank/DDBJ databases">
        <title>The Natural Products Discovery Center: Release of the First 8490 Sequenced Strains for Exploring Actinobacteria Biosynthetic Diversity.</title>
        <authorList>
            <person name="Kalkreuter E."/>
            <person name="Kautsar S.A."/>
            <person name="Yang D."/>
            <person name="Bader C.D."/>
            <person name="Teijaro C.N."/>
            <person name="Fluegel L."/>
            <person name="Davis C.M."/>
            <person name="Simpson J.R."/>
            <person name="Lauterbach L."/>
            <person name="Steele A.D."/>
            <person name="Gui C."/>
            <person name="Meng S."/>
            <person name="Li G."/>
            <person name="Viehrig K."/>
            <person name="Ye F."/>
            <person name="Su P."/>
            <person name="Kiefer A.F."/>
            <person name="Nichols A."/>
            <person name="Cepeda A.J."/>
            <person name="Yan W."/>
            <person name="Fan B."/>
            <person name="Jiang Y."/>
            <person name="Adhikari A."/>
            <person name="Zheng C.-J."/>
            <person name="Schuster L."/>
            <person name="Cowan T.M."/>
            <person name="Smanski M.J."/>
            <person name="Chevrette M.G."/>
            <person name="De Carvalho L.P.S."/>
            <person name="Shen B."/>
        </authorList>
    </citation>
    <scope>NUCLEOTIDE SEQUENCE [LARGE SCALE GENOMIC DNA]</scope>
    <source>
        <strain evidence="1 2">NPDC056472</strain>
    </source>
</reference>
<keyword evidence="2" id="KW-1185">Reference proteome</keyword>
<dbReference type="PANTHER" id="PTHR39217">
    <property type="match status" value="1"/>
</dbReference>
<proteinExistence type="predicted"/>
<organism evidence="1 2">
    <name type="scientific">Streptomyces wedmorensis</name>
    <dbReference type="NCBI Taxonomy" id="43759"/>
    <lineage>
        <taxon>Bacteria</taxon>
        <taxon>Bacillati</taxon>
        <taxon>Actinomycetota</taxon>
        <taxon>Actinomycetes</taxon>
        <taxon>Kitasatosporales</taxon>
        <taxon>Streptomycetaceae</taxon>
        <taxon>Streptomyces</taxon>
    </lineage>
</organism>
<dbReference type="GO" id="GO:0016874">
    <property type="term" value="F:ligase activity"/>
    <property type="evidence" value="ECO:0007669"/>
    <property type="project" value="UniProtKB-KW"/>
</dbReference>
<dbReference type="RefSeq" id="WP_386252559.1">
    <property type="nucleotide sequence ID" value="NZ_JBHTRV010000007.1"/>
</dbReference>